<evidence type="ECO:0000256" key="2">
    <source>
        <dbReference type="ARBA" id="ARBA00022598"/>
    </source>
</evidence>
<evidence type="ECO:0000259" key="3">
    <source>
        <dbReference type="Pfam" id="PF00501"/>
    </source>
</evidence>
<proteinExistence type="inferred from homology"/>
<evidence type="ECO:0000256" key="1">
    <source>
        <dbReference type="ARBA" id="ARBA00006432"/>
    </source>
</evidence>
<protein>
    <submittedName>
        <fullName evidence="5">AMP-binding protein</fullName>
    </submittedName>
</protein>
<feature type="domain" description="AMP-binding enzyme C-terminal" evidence="4">
    <location>
        <begin position="442"/>
        <end position="514"/>
    </location>
</feature>
<accession>A0A7K1FJ14</accession>
<sequence>MIAPEGLSVPALLDLAAADDHEALAFPTGRWTVTGLIDLSRSYARAFVACGIGPGDHVGAILPNDIPVVAMILGAASIGAVAVPINNRLRAREIAYIVDHSDMRLLLAGADHVEQLVEAFPGLAGTDGSRVRVPAAASLRRVVAVGGSESGLTDWETVVAAADTSELDASVAALTAQVGPEDEFIILYTSGTTSNPRGCVHTHTSIVRQGASLATRVGLVPGDRFWTPLTFFHVGGFDVLFASLAAGGTMVHCGRFEAGSALAQLESERVTVAFPAFETIWMPVLNHPDFAGTDLSRLRTVINVGTPERMRAMQDRLPGATQISCTGSTEGAGFICVGHAEDPAEVRAIWAGRPVDGMEAKIIDPETGVDLPDLTPGEFVFRGVSRFLRYYRDPRTTADRIDADGWYRSGDLLERDPDGRFRFHSRLGDMLKIGGENVAAAEIEDTVAALPEAALVQVVAAPDAHYGEVAAAFVQLSPGGVLEEAAVIAYCLDRMATFKVPRYVRFVDDWPMSGTKIQKAKLRERIAAELAAASITEAPRLRRRTSV</sequence>
<dbReference type="InterPro" id="IPR000873">
    <property type="entry name" value="AMP-dep_synth/lig_dom"/>
</dbReference>
<dbReference type="PROSITE" id="PS00455">
    <property type="entry name" value="AMP_BINDING"/>
    <property type="match status" value="1"/>
</dbReference>
<evidence type="ECO:0000313" key="6">
    <source>
        <dbReference type="Proteomes" id="UP000460221"/>
    </source>
</evidence>
<dbReference type="InterPro" id="IPR025110">
    <property type="entry name" value="AMP-bd_C"/>
</dbReference>
<dbReference type="InterPro" id="IPR045851">
    <property type="entry name" value="AMP-bd_C_sf"/>
</dbReference>
<evidence type="ECO:0000313" key="5">
    <source>
        <dbReference type="EMBL" id="MTD13439.1"/>
    </source>
</evidence>
<reference evidence="5 6" key="1">
    <citation type="submission" date="2019-11" db="EMBL/GenBank/DDBJ databases">
        <authorList>
            <person name="Jiang L.-Q."/>
        </authorList>
    </citation>
    <scope>NUCLEOTIDE SEQUENCE [LARGE SCALE GENOMIC DNA]</scope>
    <source>
        <strain evidence="5 6">YIM 132087</strain>
    </source>
</reference>
<keyword evidence="2" id="KW-0436">Ligase</keyword>
<organism evidence="5 6">
    <name type="scientific">Nakamurella alba</name>
    <dbReference type="NCBI Taxonomy" id="2665158"/>
    <lineage>
        <taxon>Bacteria</taxon>
        <taxon>Bacillati</taxon>
        <taxon>Actinomycetota</taxon>
        <taxon>Actinomycetes</taxon>
        <taxon>Nakamurellales</taxon>
        <taxon>Nakamurellaceae</taxon>
        <taxon>Nakamurella</taxon>
    </lineage>
</organism>
<dbReference type="Gene3D" id="3.40.50.12780">
    <property type="entry name" value="N-terminal domain of ligase-like"/>
    <property type="match status" value="1"/>
</dbReference>
<evidence type="ECO:0000259" key="4">
    <source>
        <dbReference type="Pfam" id="PF13193"/>
    </source>
</evidence>
<gene>
    <name evidence="5" type="ORF">GIS00_05705</name>
</gene>
<dbReference type="RefSeq" id="WP_154767300.1">
    <property type="nucleotide sequence ID" value="NZ_WLYK01000001.1"/>
</dbReference>
<dbReference type="Proteomes" id="UP000460221">
    <property type="component" value="Unassembled WGS sequence"/>
</dbReference>
<dbReference type="GO" id="GO:0031956">
    <property type="term" value="F:medium-chain fatty acid-CoA ligase activity"/>
    <property type="evidence" value="ECO:0007669"/>
    <property type="project" value="TreeGrafter"/>
</dbReference>
<comment type="caution">
    <text evidence="5">The sequence shown here is derived from an EMBL/GenBank/DDBJ whole genome shotgun (WGS) entry which is preliminary data.</text>
</comment>
<dbReference type="SUPFAM" id="SSF56801">
    <property type="entry name" value="Acetyl-CoA synthetase-like"/>
    <property type="match status" value="1"/>
</dbReference>
<dbReference type="PANTHER" id="PTHR43201:SF5">
    <property type="entry name" value="MEDIUM-CHAIN ACYL-COA LIGASE ACSF2, MITOCHONDRIAL"/>
    <property type="match status" value="1"/>
</dbReference>
<dbReference type="GO" id="GO:0006631">
    <property type="term" value="P:fatty acid metabolic process"/>
    <property type="evidence" value="ECO:0007669"/>
    <property type="project" value="TreeGrafter"/>
</dbReference>
<name>A0A7K1FJ14_9ACTN</name>
<feature type="domain" description="AMP-dependent synthetase/ligase" evidence="3">
    <location>
        <begin position="19"/>
        <end position="391"/>
    </location>
</feature>
<keyword evidence="6" id="KW-1185">Reference proteome</keyword>
<dbReference type="Pfam" id="PF00501">
    <property type="entry name" value="AMP-binding"/>
    <property type="match status" value="1"/>
</dbReference>
<dbReference type="EMBL" id="WLYK01000001">
    <property type="protein sequence ID" value="MTD13439.1"/>
    <property type="molecule type" value="Genomic_DNA"/>
</dbReference>
<dbReference type="Pfam" id="PF13193">
    <property type="entry name" value="AMP-binding_C"/>
    <property type="match status" value="1"/>
</dbReference>
<comment type="similarity">
    <text evidence="1">Belongs to the ATP-dependent AMP-binding enzyme family.</text>
</comment>
<dbReference type="PANTHER" id="PTHR43201">
    <property type="entry name" value="ACYL-COA SYNTHETASE"/>
    <property type="match status" value="1"/>
</dbReference>
<dbReference type="Gene3D" id="3.30.300.30">
    <property type="match status" value="1"/>
</dbReference>
<dbReference type="AlphaFoldDB" id="A0A7K1FJ14"/>
<dbReference type="InterPro" id="IPR020845">
    <property type="entry name" value="AMP-binding_CS"/>
</dbReference>
<dbReference type="InterPro" id="IPR042099">
    <property type="entry name" value="ANL_N_sf"/>
</dbReference>